<name>A0A9Q0S4C7_9DIPT</name>
<dbReference type="EMBL" id="WJQU01000002">
    <property type="protein sequence ID" value="KAJ6642900.1"/>
    <property type="molecule type" value="Genomic_DNA"/>
</dbReference>
<evidence type="ECO:0000313" key="1">
    <source>
        <dbReference type="EMBL" id="KAJ6642900.1"/>
    </source>
</evidence>
<dbReference type="Proteomes" id="UP001151699">
    <property type="component" value="Chromosome B"/>
</dbReference>
<evidence type="ECO:0000313" key="2">
    <source>
        <dbReference type="Proteomes" id="UP001151699"/>
    </source>
</evidence>
<protein>
    <submittedName>
        <fullName evidence="1">Uncharacterized protein</fullName>
    </submittedName>
</protein>
<sequence length="75" mass="9034">MSFANREANRCIIVGRKRSLKINANKRIRNASTRPKRQWKKYHTLMNIWAIPGLKLMEHDTRLQRYYRGNPYSNT</sequence>
<organism evidence="1 2">
    <name type="scientific">Pseudolycoriella hygida</name>
    <dbReference type="NCBI Taxonomy" id="35572"/>
    <lineage>
        <taxon>Eukaryota</taxon>
        <taxon>Metazoa</taxon>
        <taxon>Ecdysozoa</taxon>
        <taxon>Arthropoda</taxon>
        <taxon>Hexapoda</taxon>
        <taxon>Insecta</taxon>
        <taxon>Pterygota</taxon>
        <taxon>Neoptera</taxon>
        <taxon>Endopterygota</taxon>
        <taxon>Diptera</taxon>
        <taxon>Nematocera</taxon>
        <taxon>Sciaroidea</taxon>
        <taxon>Sciaridae</taxon>
        <taxon>Pseudolycoriella</taxon>
    </lineage>
</organism>
<reference evidence="1" key="1">
    <citation type="submission" date="2022-07" db="EMBL/GenBank/DDBJ databases">
        <authorList>
            <person name="Trinca V."/>
            <person name="Uliana J.V.C."/>
            <person name="Torres T.T."/>
            <person name="Ward R.J."/>
            <person name="Monesi N."/>
        </authorList>
    </citation>
    <scope>NUCLEOTIDE SEQUENCE</scope>
    <source>
        <strain evidence="1">HSMRA1968</strain>
        <tissue evidence="1">Whole embryos</tissue>
    </source>
</reference>
<comment type="caution">
    <text evidence="1">The sequence shown here is derived from an EMBL/GenBank/DDBJ whole genome shotgun (WGS) entry which is preliminary data.</text>
</comment>
<dbReference type="AlphaFoldDB" id="A0A9Q0S4C7"/>
<accession>A0A9Q0S4C7</accession>
<keyword evidence="2" id="KW-1185">Reference proteome</keyword>
<proteinExistence type="predicted"/>
<gene>
    <name evidence="1" type="ORF">Bhyg_07856</name>
</gene>